<dbReference type="EMBL" id="NMUH01000115">
    <property type="protein sequence ID" value="MQL72002.1"/>
    <property type="molecule type" value="Genomic_DNA"/>
</dbReference>
<keyword evidence="1" id="KW-0812">Transmembrane</keyword>
<feature type="transmembrane region" description="Helical" evidence="1">
    <location>
        <begin position="149"/>
        <end position="169"/>
    </location>
</feature>
<dbReference type="AlphaFoldDB" id="A0A843THV3"/>
<keyword evidence="1" id="KW-0472">Membrane</keyword>
<dbReference type="Proteomes" id="UP000652761">
    <property type="component" value="Unassembled WGS sequence"/>
</dbReference>
<accession>A0A843THV3</accession>
<organism evidence="2 3">
    <name type="scientific">Colocasia esculenta</name>
    <name type="common">Wild taro</name>
    <name type="synonym">Arum esculentum</name>
    <dbReference type="NCBI Taxonomy" id="4460"/>
    <lineage>
        <taxon>Eukaryota</taxon>
        <taxon>Viridiplantae</taxon>
        <taxon>Streptophyta</taxon>
        <taxon>Embryophyta</taxon>
        <taxon>Tracheophyta</taxon>
        <taxon>Spermatophyta</taxon>
        <taxon>Magnoliopsida</taxon>
        <taxon>Liliopsida</taxon>
        <taxon>Araceae</taxon>
        <taxon>Aroideae</taxon>
        <taxon>Colocasieae</taxon>
        <taxon>Colocasia</taxon>
    </lineage>
</organism>
<proteinExistence type="predicted"/>
<gene>
    <name evidence="2" type="ORF">Taro_004316</name>
</gene>
<keyword evidence="1" id="KW-1133">Transmembrane helix</keyword>
<feature type="transmembrane region" description="Helical" evidence="1">
    <location>
        <begin position="92"/>
        <end position="117"/>
    </location>
</feature>
<comment type="caution">
    <text evidence="2">The sequence shown here is derived from an EMBL/GenBank/DDBJ whole genome shotgun (WGS) entry which is preliminary data.</text>
</comment>
<protein>
    <submittedName>
        <fullName evidence="2">Uncharacterized protein</fullName>
    </submittedName>
</protein>
<feature type="transmembrane region" description="Helical" evidence="1">
    <location>
        <begin position="58"/>
        <end position="85"/>
    </location>
</feature>
<sequence>MAATVGVKEGGLVDVAVGVVGVSWEMTRSWPIRAHHRRPIELLVEVAEPIGGLELQDVVAWGCGLCQGHLPAAAVAVVVVVAGTIAGRAGTVVVAVAVVVVVAAVVAAVASTIAVVVSDPAGLSISYIMSLNWKHFDMLWPGWRWYTQYIVWSAAIFQFGFSGGSVRAFKDIRAAKTSANDLGRGGYWALLGPLGFLGA</sequence>
<evidence type="ECO:0000256" key="1">
    <source>
        <dbReference type="SAM" id="Phobius"/>
    </source>
</evidence>
<evidence type="ECO:0000313" key="3">
    <source>
        <dbReference type="Proteomes" id="UP000652761"/>
    </source>
</evidence>
<reference evidence="2" key="1">
    <citation type="submission" date="2017-07" db="EMBL/GenBank/DDBJ databases">
        <title>Taro Niue Genome Assembly and Annotation.</title>
        <authorList>
            <person name="Atibalentja N."/>
            <person name="Keating K."/>
            <person name="Fields C.J."/>
        </authorList>
    </citation>
    <scope>NUCLEOTIDE SEQUENCE</scope>
    <source>
        <strain evidence="2">Niue_2</strain>
        <tissue evidence="2">Leaf</tissue>
    </source>
</reference>
<keyword evidence="3" id="KW-1185">Reference proteome</keyword>
<evidence type="ECO:0000313" key="2">
    <source>
        <dbReference type="EMBL" id="MQL72002.1"/>
    </source>
</evidence>
<name>A0A843THV3_COLES</name>